<dbReference type="InterPro" id="IPR016163">
    <property type="entry name" value="Ald_DH_C"/>
</dbReference>
<dbReference type="Gene3D" id="3.40.605.10">
    <property type="entry name" value="Aldehyde Dehydrogenase, Chain A, domain 1"/>
    <property type="match status" value="1"/>
</dbReference>
<dbReference type="InterPro" id="IPR016161">
    <property type="entry name" value="Ald_DH/histidinol_DH"/>
</dbReference>
<dbReference type="Gene3D" id="3.40.309.10">
    <property type="entry name" value="Aldehyde Dehydrogenase, Chain A, domain 2"/>
    <property type="match status" value="1"/>
</dbReference>
<accession>A0A372IJC8</accession>
<dbReference type="InterPro" id="IPR050740">
    <property type="entry name" value="Aldehyde_DH_Superfamily"/>
</dbReference>
<dbReference type="InterPro" id="IPR015590">
    <property type="entry name" value="Aldehyde_DH_dom"/>
</dbReference>
<evidence type="ECO:0000256" key="5">
    <source>
        <dbReference type="ARBA" id="ARBA00067023"/>
    </source>
</evidence>
<dbReference type="InterPro" id="IPR044151">
    <property type="entry name" value="ALDH_KGSADH"/>
</dbReference>
<evidence type="ECO:0000256" key="3">
    <source>
        <dbReference type="ARBA" id="ARBA00050769"/>
    </source>
</evidence>
<dbReference type="SUPFAM" id="SSF53720">
    <property type="entry name" value="ALDH-like"/>
    <property type="match status" value="1"/>
</dbReference>
<reference evidence="7 8" key="1">
    <citation type="submission" date="2018-08" db="EMBL/GenBank/DDBJ databases">
        <title>Acidipila sp. 4G-K13, an acidobacterium isolated from forest soil.</title>
        <authorList>
            <person name="Gao Z.-H."/>
            <person name="Qiu L.-H."/>
        </authorList>
    </citation>
    <scope>NUCLEOTIDE SEQUENCE [LARGE SCALE GENOMIC DNA]</scope>
    <source>
        <strain evidence="7 8">4G-K13</strain>
    </source>
</reference>
<dbReference type="EC" id="1.2.1.26" evidence="5"/>
<name>A0A372IJC8_9BACT</name>
<organism evidence="7 8">
    <name type="scientific">Paracidobacterium acidisoli</name>
    <dbReference type="NCBI Taxonomy" id="2303751"/>
    <lineage>
        <taxon>Bacteria</taxon>
        <taxon>Pseudomonadati</taxon>
        <taxon>Acidobacteriota</taxon>
        <taxon>Terriglobia</taxon>
        <taxon>Terriglobales</taxon>
        <taxon>Acidobacteriaceae</taxon>
        <taxon>Paracidobacterium</taxon>
    </lineage>
</organism>
<dbReference type="RefSeq" id="WP_117303442.1">
    <property type="nucleotide sequence ID" value="NZ_QVQT02000008.1"/>
</dbReference>
<keyword evidence="8" id="KW-1185">Reference proteome</keyword>
<dbReference type="PANTHER" id="PTHR43353:SF3">
    <property type="entry name" value="ALDEHYDE DEHYDROGENASE-RELATED"/>
    <property type="match status" value="1"/>
</dbReference>
<dbReference type="OrthoDB" id="9770537at2"/>
<evidence type="ECO:0000259" key="6">
    <source>
        <dbReference type="Pfam" id="PF00171"/>
    </source>
</evidence>
<proteinExistence type="inferred from homology"/>
<gene>
    <name evidence="7" type="ORF">D0Y96_19625</name>
</gene>
<evidence type="ECO:0000313" key="8">
    <source>
        <dbReference type="Proteomes" id="UP000264702"/>
    </source>
</evidence>
<dbReference type="Proteomes" id="UP000264702">
    <property type="component" value="Unassembled WGS sequence"/>
</dbReference>
<dbReference type="EMBL" id="QVQT01000008">
    <property type="protein sequence ID" value="RFU15014.1"/>
    <property type="molecule type" value="Genomic_DNA"/>
</dbReference>
<sequence length="533" mass="55668">MELSGHSLIAGTRANGAGTAFRAVNPATGQTIEPDFFPATAKDVDAAAEAAQAALATYGRLSGGERAKFLRTIADGLDAASAELVARAQLETALPQPRLQGEVARTSNQLRLFAGLIEEGSWVNARIDTALPERKPLPRPDLRSMLRPLGPVAVFGASNFPLAFSVAGGDTASALAGGNPVIVKAHPAHPGTSELAAQVIAEAARACGLPGGVFSLLLDAGIEVGKALVQHPEVKAAGFTGSHTAGRALMDLAAQRHEPIPCFTEMSSTNPVFILPGALRERGAQIATGLHGSFTLGAGQFCTKPGMVFLPKQEGQDAFLAELRKLTAGSQAFTLLTPGIAASYRRALEKRLADARLQTSTGTEAANSCQATAALLETEIDTFLADPSLSDEIFGPDTLIVHYGEREAMLRAAAQLQGHLTATLLGTPEDLAAYQDLIAILERKVGRILFNGFPTGVEVSHAMVHGGPYPATSDSRFTSVGSQAILRFARPVCWQGFPQASLPAELQNENPLGILRMIDGDLTRSAVAVPVAG</sequence>
<evidence type="ECO:0000256" key="4">
    <source>
        <dbReference type="ARBA" id="ARBA00051918"/>
    </source>
</evidence>
<dbReference type="FunFam" id="3.40.605.10:FF:000037">
    <property type="entry name" value="NADP-dependent fatty aldehyde dehydrogenase"/>
    <property type="match status" value="1"/>
</dbReference>
<dbReference type="InterPro" id="IPR016162">
    <property type="entry name" value="Ald_DH_N"/>
</dbReference>
<protein>
    <recommendedName>
        <fullName evidence="5">2,5-dioxovalerate dehydrogenase</fullName>
        <ecNumber evidence="5">1.2.1.26</ecNumber>
    </recommendedName>
</protein>
<comment type="catalytic activity">
    <reaction evidence="4">
        <text>2,5-dioxopentanoate + NADP(+) + H2O = 2-oxoglutarate + NADPH + 2 H(+)</text>
        <dbReference type="Rhea" id="RHEA:11296"/>
        <dbReference type="ChEBI" id="CHEBI:15377"/>
        <dbReference type="ChEBI" id="CHEBI:15378"/>
        <dbReference type="ChEBI" id="CHEBI:16810"/>
        <dbReference type="ChEBI" id="CHEBI:57783"/>
        <dbReference type="ChEBI" id="CHEBI:58136"/>
        <dbReference type="ChEBI" id="CHEBI:58349"/>
        <dbReference type="EC" id="1.2.1.26"/>
    </reaction>
</comment>
<feature type="domain" description="Aldehyde dehydrogenase" evidence="6">
    <location>
        <begin position="19"/>
        <end position="466"/>
    </location>
</feature>
<comment type="caution">
    <text evidence="7">The sequence shown here is derived from an EMBL/GenBank/DDBJ whole genome shotgun (WGS) entry which is preliminary data.</text>
</comment>
<dbReference type="PANTHER" id="PTHR43353">
    <property type="entry name" value="SUCCINATE-SEMIALDEHYDE DEHYDROGENASE, MITOCHONDRIAL"/>
    <property type="match status" value="1"/>
</dbReference>
<evidence type="ECO:0000256" key="1">
    <source>
        <dbReference type="ARBA" id="ARBA00009986"/>
    </source>
</evidence>
<dbReference type="GO" id="GO:0047533">
    <property type="term" value="F:2,5-dioxovalerate dehydrogenase (NADP+) activity"/>
    <property type="evidence" value="ECO:0007669"/>
    <property type="project" value="UniProtKB-EC"/>
</dbReference>
<dbReference type="Pfam" id="PF00171">
    <property type="entry name" value="Aldedh"/>
    <property type="match status" value="1"/>
</dbReference>
<comment type="similarity">
    <text evidence="1">Belongs to the aldehyde dehydrogenase family.</text>
</comment>
<dbReference type="CDD" id="cd07129">
    <property type="entry name" value="ALDH_KGSADH"/>
    <property type="match status" value="1"/>
</dbReference>
<evidence type="ECO:0000256" key="2">
    <source>
        <dbReference type="ARBA" id="ARBA00023002"/>
    </source>
</evidence>
<evidence type="ECO:0000313" key="7">
    <source>
        <dbReference type="EMBL" id="RFU15014.1"/>
    </source>
</evidence>
<comment type="catalytic activity">
    <reaction evidence="3">
        <text>2,5-dioxopentanoate + NAD(+) + H2O = 2-oxoglutarate + NADH + 2 H(+)</text>
        <dbReference type="Rhea" id="RHEA:47152"/>
        <dbReference type="ChEBI" id="CHEBI:15377"/>
        <dbReference type="ChEBI" id="CHEBI:15378"/>
        <dbReference type="ChEBI" id="CHEBI:16810"/>
        <dbReference type="ChEBI" id="CHEBI:57540"/>
        <dbReference type="ChEBI" id="CHEBI:57945"/>
        <dbReference type="ChEBI" id="CHEBI:58136"/>
    </reaction>
</comment>
<dbReference type="AlphaFoldDB" id="A0A372IJC8"/>
<keyword evidence="2" id="KW-0560">Oxidoreductase</keyword>